<proteinExistence type="predicted"/>
<comment type="caution">
    <text evidence="2">The sequence shown here is derived from an EMBL/GenBank/DDBJ whole genome shotgun (WGS) entry which is preliminary data.</text>
</comment>
<evidence type="ECO:0000313" key="3">
    <source>
        <dbReference type="Proteomes" id="UP000187203"/>
    </source>
</evidence>
<dbReference type="AlphaFoldDB" id="A0A1R3KAT8"/>
<accession>A0A1R3KAT8</accession>
<dbReference type="PANTHER" id="PTHR31672">
    <property type="entry name" value="BNACNNG10540D PROTEIN"/>
    <property type="match status" value="1"/>
</dbReference>
<evidence type="ECO:0000259" key="1">
    <source>
        <dbReference type="Pfam" id="PF07734"/>
    </source>
</evidence>
<name>A0A1R3KAT8_9ROSI</name>
<feature type="domain" description="F-box associated beta-propeller type 1" evidence="1">
    <location>
        <begin position="43"/>
        <end position="302"/>
    </location>
</feature>
<dbReference type="InterPro" id="IPR017451">
    <property type="entry name" value="F-box-assoc_interact_dom"/>
</dbReference>
<dbReference type="SUPFAM" id="SSF101898">
    <property type="entry name" value="NHL repeat"/>
    <property type="match status" value="1"/>
</dbReference>
<organism evidence="2 3">
    <name type="scientific">Corchorus olitorius</name>
    <dbReference type="NCBI Taxonomy" id="93759"/>
    <lineage>
        <taxon>Eukaryota</taxon>
        <taxon>Viridiplantae</taxon>
        <taxon>Streptophyta</taxon>
        <taxon>Embryophyta</taxon>
        <taxon>Tracheophyta</taxon>
        <taxon>Spermatophyta</taxon>
        <taxon>Magnoliopsida</taxon>
        <taxon>eudicotyledons</taxon>
        <taxon>Gunneridae</taxon>
        <taxon>Pentapetalae</taxon>
        <taxon>rosids</taxon>
        <taxon>malvids</taxon>
        <taxon>Malvales</taxon>
        <taxon>Malvaceae</taxon>
        <taxon>Grewioideae</taxon>
        <taxon>Apeibeae</taxon>
        <taxon>Corchorus</taxon>
    </lineage>
</organism>
<dbReference type="NCBIfam" id="TIGR01640">
    <property type="entry name" value="F_box_assoc_1"/>
    <property type="match status" value="1"/>
</dbReference>
<evidence type="ECO:0000313" key="2">
    <source>
        <dbReference type="EMBL" id="OMP04149.1"/>
    </source>
</evidence>
<dbReference type="PANTHER" id="PTHR31672:SF13">
    <property type="entry name" value="F-BOX PROTEIN CPR30-LIKE"/>
    <property type="match status" value="1"/>
</dbReference>
<dbReference type="Proteomes" id="UP000187203">
    <property type="component" value="Unassembled WGS sequence"/>
</dbReference>
<gene>
    <name evidence="2" type="ORF">COLO4_09905</name>
</gene>
<keyword evidence="3" id="KW-1185">Reference proteome</keyword>
<protein>
    <recommendedName>
        <fullName evidence="1">F-box associated beta-propeller type 1 domain-containing protein</fullName>
    </recommendedName>
</protein>
<dbReference type="EMBL" id="AWUE01014295">
    <property type="protein sequence ID" value="OMP04149.1"/>
    <property type="molecule type" value="Genomic_DNA"/>
</dbReference>
<dbReference type="InterPro" id="IPR006527">
    <property type="entry name" value="F-box-assoc_dom_typ1"/>
</dbReference>
<dbReference type="OrthoDB" id="687122at2759"/>
<dbReference type="InterPro" id="IPR050796">
    <property type="entry name" value="SCF_F-box_component"/>
</dbReference>
<sequence length="361" mass="41456">MHVARSPVSLLISYKFPGLTCLTQVKKDLSPTSFSDSRVKGKVAKSIDLVTESIDLHETSLIGSCHGLICLFGRKNSKTYIINPLFGSNNGFVMLPELHKGVESLKVVPTFYVWGFGYCPKTKQYKVIRSIRNTSMVYVYTLGTDDSWRIIKDHIVPTDRFTSGLPGVYLNGSLHWLTCLKIKSDDRKPEIYCFDLDSERFHQLDHDLLPQIPQGWGRTKLEGLKLGVLDNCLALYINGFYFQQGYFSNFDIWVMKNETSSWVNIFRISEVVAVSSVWSRIEPLMLTEDGKVLITYNDEDRSLEYYDVRTGMFLANRTLSRLIEKRSRTSDRRYIGHVSTSILSPQYMRQSTNQDNQIWSC</sequence>
<reference evidence="3" key="1">
    <citation type="submission" date="2013-09" db="EMBL/GenBank/DDBJ databases">
        <title>Corchorus olitorius genome sequencing.</title>
        <authorList>
            <person name="Alam M."/>
            <person name="Haque M.S."/>
            <person name="Islam M.S."/>
            <person name="Emdad E.M."/>
            <person name="Islam M.M."/>
            <person name="Ahmed B."/>
            <person name="Halim A."/>
            <person name="Hossen Q.M.M."/>
            <person name="Hossain M.Z."/>
            <person name="Ahmed R."/>
            <person name="Khan M.M."/>
            <person name="Islam R."/>
            <person name="Rashid M.M."/>
            <person name="Khan S.A."/>
            <person name="Rahman M.S."/>
            <person name="Alam M."/>
            <person name="Yahiya A.S."/>
            <person name="Khan M.S."/>
            <person name="Azam M.S."/>
            <person name="Haque T."/>
            <person name="Lashkar M.Z.H."/>
            <person name="Akhand A.I."/>
            <person name="Morshed G."/>
            <person name="Roy S."/>
            <person name="Uddin K.S."/>
            <person name="Rabeya T."/>
            <person name="Hossain A.S."/>
            <person name="Chowdhury A."/>
            <person name="Snigdha A.R."/>
            <person name="Mortoza M.S."/>
            <person name="Matin S.A."/>
            <person name="Hoque S.M.E."/>
            <person name="Islam M.K."/>
            <person name="Roy D.K."/>
            <person name="Haider R."/>
            <person name="Moosa M.M."/>
            <person name="Elias S.M."/>
            <person name="Hasan A.M."/>
            <person name="Jahan S."/>
            <person name="Shafiuddin M."/>
            <person name="Mahmood N."/>
            <person name="Shommy N.S."/>
        </authorList>
    </citation>
    <scope>NUCLEOTIDE SEQUENCE [LARGE SCALE GENOMIC DNA]</scope>
    <source>
        <strain evidence="3">cv. O-4</strain>
    </source>
</reference>
<dbReference type="Pfam" id="PF07734">
    <property type="entry name" value="FBA_1"/>
    <property type="match status" value="1"/>
</dbReference>
<dbReference type="STRING" id="93759.A0A1R3KAT8"/>